<evidence type="ECO:0000256" key="10">
    <source>
        <dbReference type="SAM" id="Phobius"/>
    </source>
</evidence>
<dbReference type="SUPFAM" id="SSF74653">
    <property type="entry name" value="TolA/TonB C-terminal domain"/>
    <property type="match status" value="1"/>
</dbReference>
<keyword evidence="4" id="KW-1003">Cell membrane</keyword>
<evidence type="ECO:0000259" key="11">
    <source>
        <dbReference type="PROSITE" id="PS52015"/>
    </source>
</evidence>
<dbReference type="PRINTS" id="PR01374">
    <property type="entry name" value="TONBPROTEIN"/>
</dbReference>
<evidence type="ECO:0000256" key="5">
    <source>
        <dbReference type="ARBA" id="ARBA00022519"/>
    </source>
</evidence>
<dbReference type="Gene3D" id="3.30.1150.10">
    <property type="match status" value="1"/>
</dbReference>
<evidence type="ECO:0000256" key="3">
    <source>
        <dbReference type="ARBA" id="ARBA00022448"/>
    </source>
</evidence>
<evidence type="ECO:0000256" key="8">
    <source>
        <dbReference type="ARBA" id="ARBA00022989"/>
    </source>
</evidence>
<evidence type="ECO:0000256" key="7">
    <source>
        <dbReference type="ARBA" id="ARBA00022927"/>
    </source>
</evidence>
<evidence type="ECO:0000256" key="2">
    <source>
        <dbReference type="ARBA" id="ARBA00006555"/>
    </source>
</evidence>
<reference evidence="12" key="1">
    <citation type="submission" date="2019-09" db="EMBL/GenBank/DDBJ databases">
        <authorList>
            <consortium name="GenomeTrakr network: Whole genome sequencing for foodborne pathogen traceback"/>
        </authorList>
    </citation>
    <scope>NUCLEOTIDE SEQUENCE [LARGE SCALE GENOMIC DNA]</scope>
    <source>
        <strain evidence="12">TTU_583</strain>
    </source>
</reference>
<dbReference type="GO" id="GO:0015031">
    <property type="term" value="P:protein transport"/>
    <property type="evidence" value="ECO:0007669"/>
    <property type="project" value="UniProtKB-KW"/>
</dbReference>
<name>A0A698FGK9_CAMJU</name>
<keyword evidence="9 10" id="KW-0472">Membrane</keyword>
<keyword evidence="3" id="KW-0813">Transport</keyword>
<dbReference type="GO" id="GO:0015891">
    <property type="term" value="P:siderophore transport"/>
    <property type="evidence" value="ECO:0007669"/>
    <property type="project" value="InterPro"/>
</dbReference>
<evidence type="ECO:0000256" key="9">
    <source>
        <dbReference type="ARBA" id="ARBA00023136"/>
    </source>
</evidence>
<proteinExistence type="inferred from homology"/>
<dbReference type="GO" id="GO:0055085">
    <property type="term" value="P:transmembrane transport"/>
    <property type="evidence" value="ECO:0007669"/>
    <property type="project" value="InterPro"/>
</dbReference>
<dbReference type="Pfam" id="PF03544">
    <property type="entry name" value="TonB_C"/>
    <property type="match status" value="1"/>
</dbReference>
<evidence type="ECO:0000256" key="6">
    <source>
        <dbReference type="ARBA" id="ARBA00022692"/>
    </source>
</evidence>
<sequence length="227" mass="26236">MKNALSSHKLQAFYITFLFFLPLAFLLFNSAHFFKIEFKSEDSFTLAMKHFIQSQASQTPPIPTSFEPIQQHKPKPVKQPVKKTKKIAEKQIKPIQTIKPVQKNTTPLTQTYTTQSQTLQNPNTKPTQLTYGKDNHPALEKIQKAIMEQARKNYPRQARRMRMQGVVEVEFLWKENKSLAELKIIQSSGHNLLDKSALESIRKASAFFPYYQSDLRIVLPIVYNLKG</sequence>
<dbReference type="GO" id="GO:0098797">
    <property type="term" value="C:plasma membrane protein complex"/>
    <property type="evidence" value="ECO:0007669"/>
    <property type="project" value="TreeGrafter"/>
</dbReference>
<dbReference type="InterPro" id="IPR003538">
    <property type="entry name" value="TonB"/>
</dbReference>
<dbReference type="PANTHER" id="PTHR33446">
    <property type="entry name" value="PROTEIN TONB-RELATED"/>
    <property type="match status" value="1"/>
</dbReference>
<dbReference type="PANTHER" id="PTHR33446:SF2">
    <property type="entry name" value="PROTEIN TONB"/>
    <property type="match status" value="1"/>
</dbReference>
<comment type="caution">
    <text evidence="12">The sequence shown here is derived from an EMBL/GenBank/DDBJ whole genome shotgun (WGS) entry which is preliminary data.</text>
</comment>
<dbReference type="GO" id="GO:0030288">
    <property type="term" value="C:outer membrane-bounded periplasmic space"/>
    <property type="evidence" value="ECO:0007669"/>
    <property type="project" value="InterPro"/>
</dbReference>
<dbReference type="InterPro" id="IPR037682">
    <property type="entry name" value="TonB_C"/>
</dbReference>
<feature type="domain" description="TonB C-terminal" evidence="11">
    <location>
        <begin position="139"/>
        <end position="227"/>
    </location>
</feature>
<dbReference type="EMBL" id="AAKUWM010000002">
    <property type="protein sequence ID" value="ECV9656735.1"/>
    <property type="molecule type" value="Genomic_DNA"/>
</dbReference>
<keyword evidence="8 10" id="KW-1133">Transmembrane helix</keyword>
<keyword evidence="7" id="KW-0653">Protein transport</keyword>
<feature type="transmembrane region" description="Helical" evidence="10">
    <location>
        <begin position="12"/>
        <end position="34"/>
    </location>
</feature>
<comment type="subcellular location">
    <subcellularLocation>
        <location evidence="1">Cell inner membrane</location>
        <topology evidence="1">Single-pass membrane protein</topology>
        <orientation evidence="1">Periplasmic side</orientation>
    </subcellularLocation>
</comment>
<gene>
    <name evidence="12" type="ORF">F2N06_01760</name>
</gene>
<dbReference type="InterPro" id="IPR051045">
    <property type="entry name" value="TonB-dependent_transducer"/>
</dbReference>
<keyword evidence="5" id="KW-0997">Cell inner membrane</keyword>
<keyword evidence="6 10" id="KW-0812">Transmembrane</keyword>
<dbReference type="GO" id="GO:0031992">
    <property type="term" value="F:energy transducer activity"/>
    <property type="evidence" value="ECO:0007669"/>
    <property type="project" value="InterPro"/>
</dbReference>
<dbReference type="NCBIfam" id="TIGR01352">
    <property type="entry name" value="tonB_Cterm"/>
    <property type="match status" value="1"/>
</dbReference>
<evidence type="ECO:0000313" key="12">
    <source>
        <dbReference type="EMBL" id="ECV9656735.1"/>
    </source>
</evidence>
<comment type="similarity">
    <text evidence="2">Belongs to the TonB family.</text>
</comment>
<evidence type="ECO:0000256" key="4">
    <source>
        <dbReference type="ARBA" id="ARBA00022475"/>
    </source>
</evidence>
<dbReference type="AlphaFoldDB" id="A0A698FGK9"/>
<evidence type="ECO:0000256" key="1">
    <source>
        <dbReference type="ARBA" id="ARBA00004383"/>
    </source>
</evidence>
<dbReference type="PROSITE" id="PS52015">
    <property type="entry name" value="TONB_CTD"/>
    <property type="match status" value="1"/>
</dbReference>
<dbReference type="InterPro" id="IPR006260">
    <property type="entry name" value="TonB/TolA_C"/>
</dbReference>
<accession>A0A698FGK9</accession>
<protein>
    <submittedName>
        <fullName evidence="12">Energy transducer TonB</fullName>
    </submittedName>
</protein>
<organism evidence="12">
    <name type="scientific">Campylobacter jejuni</name>
    <dbReference type="NCBI Taxonomy" id="197"/>
    <lineage>
        <taxon>Bacteria</taxon>
        <taxon>Pseudomonadati</taxon>
        <taxon>Campylobacterota</taxon>
        <taxon>Epsilonproteobacteria</taxon>
        <taxon>Campylobacterales</taxon>
        <taxon>Campylobacteraceae</taxon>
        <taxon>Campylobacter</taxon>
    </lineage>
</organism>